<comment type="caution">
    <text evidence="1">The sequence shown here is derived from an EMBL/GenBank/DDBJ whole genome shotgun (WGS) entry which is preliminary data.</text>
</comment>
<keyword evidence="2" id="KW-1185">Reference proteome</keyword>
<reference evidence="1 2" key="1">
    <citation type="submission" date="2016-02" db="EMBL/GenBank/DDBJ databases">
        <title>Genome sequence of Halalkalicoccus paucihalophilus DSM 24557.</title>
        <authorList>
            <person name="Poehlein A."/>
            <person name="Daniel R."/>
        </authorList>
    </citation>
    <scope>NUCLEOTIDE SEQUENCE [LARGE SCALE GENOMIC DNA]</scope>
    <source>
        <strain evidence="1 2">DSM 24557</strain>
    </source>
</reference>
<organism evidence="1 2">
    <name type="scientific">Halalkalicoccus paucihalophilus</name>
    <dbReference type="NCBI Taxonomy" id="1008153"/>
    <lineage>
        <taxon>Archaea</taxon>
        <taxon>Methanobacteriati</taxon>
        <taxon>Methanobacteriota</taxon>
        <taxon>Stenosarchaea group</taxon>
        <taxon>Halobacteria</taxon>
        <taxon>Halobacteriales</taxon>
        <taxon>Halococcaceae</taxon>
        <taxon>Halalkalicoccus</taxon>
    </lineage>
</organism>
<dbReference type="Proteomes" id="UP000075321">
    <property type="component" value="Unassembled WGS sequence"/>
</dbReference>
<accession>A0A151A8T1</accession>
<evidence type="ECO:0000313" key="1">
    <source>
        <dbReference type="EMBL" id="KYH24096.1"/>
    </source>
</evidence>
<name>A0A151A8T1_9EURY</name>
<dbReference type="EMBL" id="LTAZ01000017">
    <property type="protein sequence ID" value="KYH24096.1"/>
    <property type="molecule type" value="Genomic_DNA"/>
</dbReference>
<protein>
    <submittedName>
        <fullName evidence="1">Uncharacterized protein</fullName>
    </submittedName>
</protein>
<sequence>MGENKNETQRGGHRTVVQTLWLARSLGVSFLGLLT</sequence>
<proteinExistence type="predicted"/>
<dbReference type="AlphaFoldDB" id="A0A151A8T1"/>
<evidence type="ECO:0000313" key="2">
    <source>
        <dbReference type="Proteomes" id="UP000075321"/>
    </source>
</evidence>
<gene>
    <name evidence="1" type="ORF">HAPAU_41750</name>
</gene>